<feature type="transmembrane region" description="Helical" evidence="6">
    <location>
        <begin position="141"/>
        <end position="157"/>
    </location>
</feature>
<dbReference type="Pfam" id="PF02361">
    <property type="entry name" value="CbiQ"/>
    <property type="match status" value="1"/>
</dbReference>
<sequence length="247" mass="26822">MGRAAMLKHFHSLPKFFLCLIWIAASVLVFDLRFQVAAAVLAFALLWLGEGVRLWKMIVLTVPFALFGFGFLTTSVLFSAESGYALQMAGEQSMRRPDFSPGLVLFARTLACGLLSALFALTTDPGHFVRALMVHLRLPPSVGYALMQAMHLVPDLGREMQSLRMARAIRRGRALRRLPGPGEVAALTIPLLAFAIRRAGRAALAMEARGLQAGRPRSHLRDVAMTRGDAAGFAAGLALLAALLWAL</sequence>
<evidence type="ECO:0000313" key="7">
    <source>
        <dbReference type="EMBL" id="MBW3096657.1"/>
    </source>
</evidence>
<dbReference type="InterPro" id="IPR003339">
    <property type="entry name" value="ABC/ECF_trnsptr_transmembrane"/>
</dbReference>
<reference evidence="7" key="1">
    <citation type="submission" date="2021-07" db="EMBL/GenBank/DDBJ databases">
        <title>Pseudohoeflea marina sp. nov. a polyhydroxyalcanoate-producing bacterium.</title>
        <authorList>
            <person name="Zheng W."/>
            <person name="Yu S."/>
            <person name="Huang Y."/>
        </authorList>
    </citation>
    <scope>NUCLEOTIDE SEQUENCE</scope>
    <source>
        <strain evidence="7">DP4N28-3</strain>
    </source>
</reference>
<dbReference type="CDD" id="cd16914">
    <property type="entry name" value="EcfT"/>
    <property type="match status" value="1"/>
</dbReference>
<evidence type="ECO:0000256" key="3">
    <source>
        <dbReference type="ARBA" id="ARBA00022692"/>
    </source>
</evidence>
<keyword evidence="8" id="KW-1185">Reference proteome</keyword>
<keyword evidence="4 6" id="KW-1133">Transmembrane helix</keyword>
<name>A0ABS6WML6_9HYPH</name>
<organism evidence="7 8">
    <name type="scientific">Pseudohoeflea coraliihabitans</name>
    <dbReference type="NCBI Taxonomy" id="2860393"/>
    <lineage>
        <taxon>Bacteria</taxon>
        <taxon>Pseudomonadati</taxon>
        <taxon>Pseudomonadota</taxon>
        <taxon>Alphaproteobacteria</taxon>
        <taxon>Hyphomicrobiales</taxon>
        <taxon>Rhizobiaceae</taxon>
        <taxon>Pseudohoeflea</taxon>
    </lineage>
</organism>
<accession>A0ABS6WML6</accession>
<evidence type="ECO:0000313" key="8">
    <source>
        <dbReference type="Proteomes" id="UP001430804"/>
    </source>
</evidence>
<gene>
    <name evidence="7" type="ORF">KY465_05135</name>
</gene>
<evidence type="ECO:0000256" key="6">
    <source>
        <dbReference type="SAM" id="Phobius"/>
    </source>
</evidence>
<comment type="similarity">
    <text evidence="2">Belongs to the CbiQ family.</text>
</comment>
<proteinExistence type="inferred from homology"/>
<feature type="transmembrane region" description="Helical" evidence="6">
    <location>
        <begin position="99"/>
        <end position="121"/>
    </location>
</feature>
<dbReference type="PANTHER" id="PTHR43723">
    <property type="entry name" value="COBALT TRANSPORT PROTEIN CBIQ"/>
    <property type="match status" value="1"/>
</dbReference>
<feature type="transmembrane region" description="Helical" evidence="6">
    <location>
        <begin position="178"/>
        <end position="196"/>
    </location>
</feature>
<keyword evidence="3 6" id="KW-0812">Transmembrane</keyword>
<comment type="caution">
    <text evidence="7">The sequence shown here is derived from an EMBL/GenBank/DDBJ whole genome shotgun (WGS) entry which is preliminary data.</text>
</comment>
<evidence type="ECO:0000256" key="2">
    <source>
        <dbReference type="ARBA" id="ARBA00008564"/>
    </source>
</evidence>
<evidence type="ECO:0000256" key="4">
    <source>
        <dbReference type="ARBA" id="ARBA00022989"/>
    </source>
</evidence>
<evidence type="ECO:0000256" key="5">
    <source>
        <dbReference type="ARBA" id="ARBA00023136"/>
    </source>
</evidence>
<feature type="transmembrane region" description="Helical" evidence="6">
    <location>
        <begin position="54"/>
        <end position="78"/>
    </location>
</feature>
<evidence type="ECO:0000256" key="1">
    <source>
        <dbReference type="ARBA" id="ARBA00004141"/>
    </source>
</evidence>
<dbReference type="RefSeq" id="WP_219200430.1">
    <property type="nucleotide sequence ID" value="NZ_JAHWQX010000001.1"/>
</dbReference>
<feature type="transmembrane region" description="Helical" evidence="6">
    <location>
        <begin position="230"/>
        <end position="246"/>
    </location>
</feature>
<dbReference type="Proteomes" id="UP001430804">
    <property type="component" value="Unassembled WGS sequence"/>
</dbReference>
<dbReference type="PANTHER" id="PTHR43723:SF1">
    <property type="entry name" value="COBALT TRANSPORT PROTEIN CBIQ"/>
    <property type="match status" value="1"/>
</dbReference>
<comment type="subcellular location">
    <subcellularLocation>
        <location evidence="1">Membrane</location>
        <topology evidence="1">Multi-pass membrane protein</topology>
    </subcellularLocation>
</comment>
<dbReference type="InterPro" id="IPR052770">
    <property type="entry name" value="Cobalt_transport_CbiQ"/>
</dbReference>
<keyword evidence="5 6" id="KW-0472">Membrane</keyword>
<protein>
    <submittedName>
        <fullName evidence="7">Energy-coupling factor transporter transmembrane protein EcfT</fullName>
    </submittedName>
</protein>
<dbReference type="EMBL" id="JAHWQX010000001">
    <property type="protein sequence ID" value="MBW3096657.1"/>
    <property type="molecule type" value="Genomic_DNA"/>
</dbReference>